<dbReference type="Proteomes" id="UP000681722">
    <property type="component" value="Unassembled WGS sequence"/>
</dbReference>
<reference evidence="1" key="1">
    <citation type="submission" date="2021-02" db="EMBL/GenBank/DDBJ databases">
        <authorList>
            <person name="Nowell W R."/>
        </authorList>
    </citation>
    <scope>NUCLEOTIDE SEQUENCE</scope>
</reference>
<evidence type="ECO:0000313" key="3">
    <source>
        <dbReference type="EMBL" id="CAF3771306.1"/>
    </source>
</evidence>
<evidence type="ECO:0000313" key="4">
    <source>
        <dbReference type="EMBL" id="CAF3911634.1"/>
    </source>
</evidence>
<dbReference type="Proteomes" id="UP000677228">
    <property type="component" value="Unassembled WGS sequence"/>
</dbReference>
<evidence type="ECO:0000313" key="5">
    <source>
        <dbReference type="Proteomes" id="UP000663829"/>
    </source>
</evidence>
<name>A0A814GRI6_9BILA</name>
<dbReference type="AlphaFoldDB" id="A0A814GRI6"/>
<evidence type="ECO:0000313" key="1">
    <source>
        <dbReference type="EMBL" id="CAF0999873.1"/>
    </source>
</evidence>
<accession>A0A814GRI6</accession>
<organism evidence="1 5">
    <name type="scientific">Didymodactylos carnosus</name>
    <dbReference type="NCBI Taxonomy" id="1234261"/>
    <lineage>
        <taxon>Eukaryota</taxon>
        <taxon>Metazoa</taxon>
        <taxon>Spiralia</taxon>
        <taxon>Gnathifera</taxon>
        <taxon>Rotifera</taxon>
        <taxon>Eurotatoria</taxon>
        <taxon>Bdelloidea</taxon>
        <taxon>Philodinida</taxon>
        <taxon>Philodinidae</taxon>
        <taxon>Didymodactylos</taxon>
    </lineage>
</organism>
<keyword evidence="5" id="KW-1185">Reference proteome</keyword>
<dbReference type="EMBL" id="CAJNOQ010003190">
    <property type="protein sequence ID" value="CAF0999873.1"/>
    <property type="molecule type" value="Genomic_DNA"/>
</dbReference>
<dbReference type="Proteomes" id="UP000682733">
    <property type="component" value="Unassembled WGS sequence"/>
</dbReference>
<dbReference type="Proteomes" id="UP000663829">
    <property type="component" value="Unassembled WGS sequence"/>
</dbReference>
<dbReference type="EMBL" id="CAJOBA010021242">
    <property type="protein sequence ID" value="CAF3911634.1"/>
    <property type="molecule type" value="Genomic_DNA"/>
</dbReference>
<protein>
    <submittedName>
        <fullName evidence="1">Uncharacterized protein</fullName>
    </submittedName>
</protein>
<comment type="caution">
    <text evidence="1">The sequence shown here is derived from an EMBL/GenBank/DDBJ whole genome shotgun (WGS) entry which is preliminary data.</text>
</comment>
<dbReference type="EMBL" id="CAJOBC010003190">
    <property type="protein sequence ID" value="CAF3771306.1"/>
    <property type="molecule type" value="Genomic_DNA"/>
</dbReference>
<sequence>MYRRAMGLSHYRLRENENVDGVRSIENTRNNNWASKLMIDQDEQLHSSNHDYISDSDTLFTDRKLSEMSKLHKSNQLSSSADLSKEYPRGVLWPRMCYFARTEKQGFQTKRCFSYEHEQNN</sequence>
<evidence type="ECO:0000313" key="2">
    <source>
        <dbReference type="EMBL" id="CAF1129724.1"/>
    </source>
</evidence>
<dbReference type="EMBL" id="CAJNOK010010999">
    <property type="protein sequence ID" value="CAF1129724.1"/>
    <property type="molecule type" value="Genomic_DNA"/>
</dbReference>
<proteinExistence type="predicted"/>
<gene>
    <name evidence="1" type="ORF">GPM918_LOCUS13696</name>
    <name evidence="2" type="ORF">OVA965_LOCUS20593</name>
    <name evidence="3" type="ORF">SRO942_LOCUS13696</name>
    <name evidence="4" type="ORF">TMI583_LOCUS21017</name>
</gene>